<evidence type="ECO:0000313" key="7">
    <source>
        <dbReference type="EMBL" id="MFC5673382.1"/>
    </source>
</evidence>
<dbReference type="SUPFAM" id="SSF46785">
    <property type="entry name" value="Winged helix' DNA-binding domain"/>
    <property type="match status" value="1"/>
</dbReference>
<dbReference type="PANTHER" id="PTHR30537">
    <property type="entry name" value="HTH-TYPE TRANSCRIPTIONAL REGULATOR"/>
    <property type="match status" value="1"/>
</dbReference>
<keyword evidence="4" id="KW-0804">Transcription</keyword>
<evidence type="ECO:0000256" key="4">
    <source>
        <dbReference type="ARBA" id="ARBA00023163"/>
    </source>
</evidence>
<dbReference type="InterPro" id="IPR000847">
    <property type="entry name" value="LysR_HTH_N"/>
</dbReference>
<sequence>MSNPADSLCKNAHVADLRTDDLLVLLAAARRRTFSAAARDLRVDHTTVARRVQALEAAMGGRLLVEAPGGWELTPLGETACEGARAVEAAVASLSRDPQTRALQGLVRVTAPEVFMAEVVAPAAATVSEAHPDVHLELISMTRTTPTHGPSADLDIGVTRSVSPRLHTTRLAGYQLGLFASRSYLEACGPLHSRDDLRDHLPVYYVESMLQVTDLDLIDRFFPGRPGLLGATSVAAQVALVTAGAGIGLLPVYFARRHRDLVPVLENEAVANLSYWMTGRPANLRRTEVAAVSDAIVRQARANLGDA</sequence>
<comment type="similarity">
    <text evidence="1">Belongs to the LysR transcriptional regulatory family.</text>
</comment>
<keyword evidence="2" id="KW-0805">Transcription regulation</keyword>
<evidence type="ECO:0000256" key="5">
    <source>
        <dbReference type="SAM" id="Phobius"/>
    </source>
</evidence>
<evidence type="ECO:0000313" key="8">
    <source>
        <dbReference type="Proteomes" id="UP001596183"/>
    </source>
</evidence>
<dbReference type="Pfam" id="PF03466">
    <property type="entry name" value="LysR_substrate"/>
    <property type="match status" value="1"/>
</dbReference>
<evidence type="ECO:0000256" key="1">
    <source>
        <dbReference type="ARBA" id="ARBA00009437"/>
    </source>
</evidence>
<dbReference type="InterPro" id="IPR005119">
    <property type="entry name" value="LysR_subst-bd"/>
</dbReference>
<keyword evidence="5" id="KW-0812">Transmembrane</keyword>
<dbReference type="RefSeq" id="WP_381217140.1">
    <property type="nucleotide sequence ID" value="NZ_JBHSPC010000085.1"/>
</dbReference>
<keyword evidence="8" id="KW-1185">Reference proteome</keyword>
<reference evidence="8" key="1">
    <citation type="journal article" date="2019" name="Int. J. Syst. Evol. Microbiol.">
        <title>The Global Catalogue of Microorganisms (GCM) 10K type strain sequencing project: providing services to taxonomists for standard genome sequencing and annotation.</title>
        <authorList>
            <consortium name="The Broad Institute Genomics Platform"/>
            <consortium name="The Broad Institute Genome Sequencing Center for Infectious Disease"/>
            <person name="Wu L."/>
            <person name="Ma J."/>
        </authorList>
    </citation>
    <scope>NUCLEOTIDE SEQUENCE [LARGE SCALE GENOMIC DNA]</scope>
    <source>
        <strain evidence="8">JCM 13852</strain>
    </source>
</reference>
<keyword evidence="5" id="KW-1133">Transmembrane helix</keyword>
<evidence type="ECO:0000256" key="3">
    <source>
        <dbReference type="ARBA" id="ARBA00023125"/>
    </source>
</evidence>
<dbReference type="InterPro" id="IPR036388">
    <property type="entry name" value="WH-like_DNA-bd_sf"/>
</dbReference>
<dbReference type="InterPro" id="IPR036390">
    <property type="entry name" value="WH_DNA-bd_sf"/>
</dbReference>
<feature type="domain" description="HTH lysR-type" evidence="6">
    <location>
        <begin position="17"/>
        <end position="74"/>
    </location>
</feature>
<organism evidence="7 8">
    <name type="scientific">Streptomyces incanus</name>
    <dbReference type="NCBI Taxonomy" id="887453"/>
    <lineage>
        <taxon>Bacteria</taxon>
        <taxon>Bacillati</taxon>
        <taxon>Actinomycetota</taxon>
        <taxon>Actinomycetes</taxon>
        <taxon>Kitasatosporales</taxon>
        <taxon>Streptomycetaceae</taxon>
        <taxon>Streptomyces</taxon>
    </lineage>
</organism>
<dbReference type="PANTHER" id="PTHR30537:SF3">
    <property type="entry name" value="TRANSCRIPTIONAL REGULATORY PROTEIN"/>
    <property type="match status" value="1"/>
</dbReference>
<dbReference type="SUPFAM" id="SSF53850">
    <property type="entry name" value="Periplasmic binding protein-like II"/>
    <property type="match status" value="1"/>
</dbReference>
<comment type="caution">
    <text evidence="7">The sequence shown here is derived from an EMBL/GenBank/DDBJ whole genome shotgun (WGS) entry which is preliminary data.</text>
</comment>
<accession>A0ABW0XUP6</accession>
<dbReference type="Gene3D" id="1.10.10.10">
    <property type="entry name" value="Winged helix-like DNA-binding domain superfamily/Winged helix DNA-binding domain"/>
    <property type="match status" value="1"/>
</dbReference>
<dbReference type="EMBL" id="JBHSPC010000085">
    <property type="protein sequence ID" value="MFC5673382.1"/>
    <property type="molecule type" value="Genomic_DNA"/>
</dbReference>
<keyword evidence="5" id="KW-0472">Membrane</keyword>
<dbReference type="InterPro" id="IPR058163">
    <property type="entry name" value="LysR-type_TF_proteobact-type"/>
</dbReference>
<dbReference type="PROSITE" id="PS50931">
    <property type="entry name" value="HTH_LYSR"/>
    <property type="match status" value="1"/>
</dbReference>
<protein>
    <submittedName>
        <fullName evidence="7">LysR family transcriptional regulator</fullName>
    </submittedName>
</protein>
<gene>
    <name evidence="7" type="ORF">ACFP2V_25725</name>
</gene>
<evidence type="ECO:0000256" key="2">
    <source>
        <dbReference type="ARBA" id="ARBA00023015"/>
    </source>
</evidence>
<evidence type="ECO:0000259" key="6">
    <source>
        <dbReference type="PROSITE" id="PS50931"/>
    </source>
</evidence>
<name>A0ABW0XUP6_9ACTN</name>
<dbReference type="Gene3D" id="3.40.190.290">
    <property type="match status" value="1"/>
</dbReference>
<keyword evidence="3" id="KW-0238">DNA-binding</keyword>
<proteinExistence type="inferred from homology"/>
<dbReference type="Pfam" id="PF00126">
    <property type="entry name" value="HTH_1"/>
    <property type="match status" value="1"/>
</dbReference>
<feature type="transmembrane region" description="Helical" evidence="5">
    <location>
        <begin position="234"/>
        <end position="255"/>
    </location>
</feature>
<dbReference type="Proteomes" id="UP001596183">
    <property type="component" value="Unassembled WGS sequence"/>
</dbReference>